<evidence type="ECO:0000256" key="2">
    <source>
        <dbReference type="ARBA" id="ARBA00012438"/>
    </source>
</evidence>
<dbReference type="SUPFAM" id="SSF47384">
    <property type="entry name" value="Homodimeric domain of signal transducing histidine kinase"/>
    <property type="match status" value="1"/>
</dbReference>
<reference evidence="10 11" key="1">
    <citation type="submission" date="2018-03" db="EMBL/GenBank/DDBJ databases">
        <title>Genomic Encyclopedia of Archaeal and Bacterial Type Strains, Phase II (KMG-II): from individual species to whole genera.</title>
        <authorList>
            <person name="Goeker M."/>
        </authorList>
    </citation>
    <scope>NUCLEOTIDE SEQUENCE [LARGE SCALE GENOMIC DNA]</scope>
    <source>
        <strain evidence="10 11">DSM 27267</strain>
    </source>
</reference>
<sequence>MPRGKLVYITLLLGLVCMPLILSAKPSVEEVDSLVQKLSSVSEKNKAELLNKISFAYLYIDSKKAQNYAEQALQLAIKRKDRKEEGTAYVAMGSNYFLKGEFEACLPLLKQGLMIGKDLNDKKLITNSLNSLGSYYNKIGDFKKAMDTYDEALTYLKSPKDDLEIATIDSNLAGLYSTSGNYVKGMELFMKALKIFETKGTKEQVARIKNNIAVAYHDWGNLDKALKYYNEALDVYRDLNQLSNEAIPLNNIGEIYKDRGDYEKAIDYYRQCYGIGIMLDNKQFESIGILGMGEALIKLNRIDEGEQKILEAKAKFESMNYVEGLAHVYYNMGLIADARNQSDQARADFQQSIDYAQKLHIIDLLEKNYAALSRLVALSGDYRRAFELYNTYSTIRDSAFNESKAKLITEIQSRYELDQKQSEIEILTRDNAIKDLELGRKRIRFNIMLGIILVLAVFSALVATLYTTKRKSNLLLESSNEQIMQQKDELEKLNVTKDKLLSIIGHDLRGSIGASKSMLHQLIKEPDVFPPEEQEQIKEELYRLSENTYELLENLLSWAKSQRGLKIFKDANSIRRLVDSNLEQQRFFADKKNIELTSQLTEDCMVYCDRNMINMVIRNLLSNAVKFTPEKGKITIFGHRAGNNYRVSIKDNGVGIPAENISRIFDSREFFTTYGTNSEKGSGLGLILCKEFVEKNGGEISVESDLGRGTTFSFTLVVATGVNSSSVEITPENDKPGRGNPSIG</sequence>
<keyword evidence="5" id="KW-0418">Kinase</keyword>
<dbReference type="SMART" id="SM00028">
    <property type="entry name" value="TPR"/>
    <property type="match status" value="7"/>
</dbReference>
<dbReference type="Gene3D" id="1.25.40.10">
    <property type="entry name" value="Tetratricopeptide repeat domain"/>
    <property type="match status" value="3"/>
</dbReference>
<dbReference type="Gene3D" id="3.30.565.10">
    <property type="entry name" value="Histidine kinase-like ATPase, C-terminal domain"/>
    <property type="match status" value="1"/>
</dbReference>
<dbReference type="CDD" id="cd00075">
    <property type="entry name" value="HATPase"/>
    <property type="match status" value="1"/>
</dbReference>
<evidence type="ECO:0000256" key="5">
    <source>
        <dbReference type="ARBA" id="ARBA00022777"/>
    </source>
</evidence>
<gene>
    <name evidence="10" type="ORF">CLV93_10953</name>
</gene>
<name>A0A2P8C912_9BACT</name>
<dbReference type="Gene3D" id="1.10.287.130">
    <property type="match status" value="1"/>
</dbReference>
<keyword evidence="4" id="KW-0808">Transferase</keyword>
<keyword evidence="3" id="KW-0597">Phosphoprotein</keyword>
<dbReference type="Pfam" id="PF13181">
    <property type="entry name" value="TPR_8"/>
    <property type="match status" value="3"/>
</dbReference>
<dbReference type="InterPro" id="IPR050736">
    <property type="entry name" value="Sensor_HK_Regulatory"/>
</dbReference>
<dbReference type="EMBL" id="PYGC01000009">
    <property type="protein sequence ID" value="PSK81450.1"/>
    <property type="molecule type" value="Genomic_DNA"/>
</dbReference>
<comment type="caution">
    <text evidence="10">The sequence shown here is derived from an EMBL/GenBank/DDBJ whole genome shotgun (WGS) entry which is preliminary data.</text>
</comment>
<dbReference type="InterPro" id="IPR036097">
    <property type="entry name" value="HisK_dim/P_sf"/>
</dbReference>
<dbReference type="SUPFAM" id="SSF48452">
    <property type="entry name" value="TPR-like"/>
    <property type="match status" value="2"/>
</dbReference>
<dbReference type="PROSITE" id="PS50109">
    <property type="entry name" value="HIS_KIN"/>
    <property type="match status" value="1"/>
</dbReference>
<keyword evidence="8" id="KW-0812">Transmembrane</keyword>
<dbReference type="InterPro" id="IPR003594">
    <property type="entry name" value="HATPase_dom"/>
</dbReference>
<dbReference type="InterPro" id="IPR004358">
    <property type="entry name" value="Sig_transdc_His_kin-like_C"/>
</dbReference>
<feature type="repeat" description="TPR" evidence="7">
    <location>
        <begin position="206"/>
        <end position="239"/>
    </location>
</feature>
<feature type="transmembrane region" description="Helical" evidence="8">
    <location>
        <begin position="445"/>
        <end position="466"/>
    </location>
</feature>
<dbReference type="PANTHER" id="PTHR43711:SF31">
    <property type="entry name" value="HISTIDINE KINASE"/>
    <property type="match status" value="1"/>
</dbReference>
<proteinExistence type="predicted"/>
<dbReference type="InterPro" id="IPR019734">
    <property type="entry name" value="TPR_rpt"/>
</dbReference>
<evidence type="ECO:0000256" key="3">
    <source>
        <dbReference type="ARBA" id="ARBA00022553"/>
    </source>
</evidence>
<keyword evidence="8" id="KW-1133">Transmembrane helix</keyword>
<keyword evidence="8" id="KW-0472">Membrane</keyword>
<dbReference type="GO" id="GO:0000155">
    <property type="term" value="F:phosphorelay sensor kinase activity"/>
    <property type="evidence" value="ECO:0007669"/>
    <property type="project" value="InterPro"/>
</dbReference>
<dbReference type="SUPFAM" id="SSF55874">
    <property type="entry name" value="ATPase domain of HSP90 chaperone/DNA topoisomerase II/histidine kinase"/>
    <property type="match status" value="1"/>
</dbReference>
<accession>A0A2P8C912</accession>
<evidence type="ECO:0000256" key="6">
    <source>
        <dbReference type="ARBA" id="ARBA00023012"/>
    </source>
</evidence>
<evidence type="ECO:0000256" key="1">
    <source>
        <dbReference type="ARBA" id="ARBA00000085"/>
    </source>
</evidence>
<dbReference type="Pfam" id="PF02518">
    <property type="entry name" value="HATPase_c"/>
    <property type="match status" value="1"/>
</dbReference>
<dbReference type="Proteomes" id="UP000240621">
    <property type="component" value="Unassembled WGS sequence"/>
</dbReference>
<evidence type="ECO:0000256" key="7">
    <source>
        <dbReference type="PROSITE-ProRule" id="PRU00339"/>
    </source>
</evidence>
<keyword evidence="7" id="KW-0802">TPR repeat</keyword>
<evidence type="ECO:0000259" key="9">
    <source>
        <dbReference type="PROSITE" id="PS50109"/>
    </source>
</evidence>
<dbReference type="InterPro" id="IPR011990">
    <property type="entry name" value="TPR-like_helical_dom_sf"/>
</dbReference>
<keyword evidence="6" id="KW-0902">Two-component regulatory system</keyword>
<dbReference type="PRINTS" id="PR00344">
    <property type="entry name" value="BCTRLSENSOR"/>
</dbReference>
<feature type="domain" description="Histidine kinase" evidence="9">
    <location>
        <begin position="503"/>
        <end position="720"/>
    </location>
</feature>
<evidence type="ECO:0000313" key="10">
    <source>
        <dbReference type="EMBL" id="PSK81450.1"/>
    </source>
</evidence>
<comment type="catalytic activity">
    <reaction evidence="1">
        <text>ATP + protein L-histidine = ADP + protein N-phospho-L-histidine.</text>
        <dbReference type="EC" id="2.7.13.3"/>
    </reaction>
</comment>
<evidence type="ECO:0000256" key="4">
    <source>
        <dbReference type="ARBA" id="ARBA00022679"/>
    </source>
</evidence>
<dbReference type="PANTHER" id="PTHR43711">
    <property type="entry name" value="TWO-COMPONENT HISTIDINE KINASE"/>
    <property type="match status" value="1"/>
</dbReference>
<evidence type="ECO:0000313" key="11">
    <source>
        <dbReference type="Proteomes" id="UP000240621"/>
    </source>
</evidence>
<dbReference type="SMART" id="SM00387">
    <property type="entry name" value="HATPase_c"/>
    <property type="match status" value="1"/>
</dbReference>
<protein>
    <recommendedName>
        <fullName evidence="2">histidine kinase</fullName>
        <ecNumber evidence="2">2.7.13.3</ecNumber>
    </recommendedName>
</protein>
<dbReference type="Pfam" id="PF13424">
    <property type="entry name" value="TPR_12"/>
    <property type="match status" value="1"/>
</dbReference>
<feature type="repeat" description="TPR" evidence="7">
    <location>
        <begin position="246"/>
        <end position="279"/>
    </location>
</feature>
<organism evidence="10 11">
    <name type="scientific">Prolixibacter denitrificans</name>
    <dbReference type="NCBI Taxonomy" id="1541063"/>
    <lineage>
        <taxon>Bacteria</taxon>
        <taxon>Pseudomonadati</taxon>
        <taxon>Bacteroidota</taxon>
        <taxon>Bacteroidia</taxon>
        <taxon>Marinilabiliales</taxon>
        <taxon>Prolixibacteraceae</taxon>
        <taxon>Prolixibacter</taxon>
    </lineage>
</organism>
<feature type="repeat" description="TPR" evidence="7">
    <location>
        <begin position="126"/>
        <end position="159"/>
    </location>
</feature>
<dbReference type="InterPro" id="IPR036890">
    <property type="entry name" value="HATPase_C_sf"/>
</dbReference>
<evidence type="ECO:0000256" key="8">
    <source>
        <dbReference type="SAM" id="Phobius"/>
    </source>
</evidence>
<dbReference type="FunFam" id="3.30.565.10:FF:000006">
    <property type="entry name" value="Sensor histidine kinase WalK"/>
    <property type="match status" value="1"/>
</dbReference>
<dbReference type="PROSITE" id="PS50005">
    <property type="entry name" value="TPR"/>
    <property type="match status" value="3"/>
</dbReference>
<dbReference type="InterPro" id="IPR005467">
    <property type="entry name" value="His_kinase_dom"/>
</dbReference>
<dbReference type="AlphaFoldDB" id="A0A2P8C912"/>
<dbReference type="EC" id="2.7.13.3" evidence="2"/>